<reference evidence="2 3" key="1">
    <citation type="submission" date="2018-04" db="EMBL/GenBank/DDBJ databases">
        <title>Genomic Encyclopedia of Type Strains, Phase III (KMG-III): the genomes of soil and plant-associated and newly described type strains.</title>
        <authorList>
            <person name="Whitman W."/>
        </authorList>
    </citation>
    <scope>NUCLEOTIDE SEQUENCE [LARGE SCALE GENOMIC DNA]</scope>
    <source>
        <strain evidence="2 3">NW12</strain>
    </source>
</reference>
<proteinExistence type="predicted"/>
<dbReference type="AlphaFoldDB" id="A0A2T4YVZ1"/>
<evidence type="ECO:0000256" key="1">
    <source>
        <dbReference type="SAM" id="Phobius"/>
    </source>
</evidence>
<dbReference type="EMBL" id="PZZN01000001">
    <property type="protein sequence ID" value="PTM47985.1"/>
    <property type="molecule type" value="Genomic_DNA"/>
</dbReference>
<comment type="caution">
    <text evidence="2">The sequence shown here is derived from an EMBL/GenBank/DDBJ whole genome shotgun (WGS) entry which is preliminary data.</text>
</comment>
<dbReference type="Proteomes" id="UP000240996">
    <property type="component" value="Unassembled WGS sequence"/>
</dbReference>
<keyword evidence="1" id="KW-1133">Transmembrane helix</keyword>
<name>A0A2T4YVZ1_9SPHN</name>
<keyword evidence="1" id="KW-0812">Transmembrane</keyword>
<accession>A0A2T4YVZ1</accession>
<feature type="transmembrane region" description="Helical" evidence="1">
    <location>
        <begin position="13"/>
        <end position="37"/>
    </location>
</feature>
<keyword evidence="3" id="KW-1185">Reference proteome</keyword>
<evidence type="ECO:0000313" key="3">
    <source>
        <dbReference type="Proteomes" id="UP000240996"/>
    </source>
</evidence>
<dbReference type="SUPFAM" id="SSF48452">
    <property type="entry name" value="TPR-like"/>
    <property type="match status" value="1"/>
</dbReference>
<organism evidence="2 3">
    <name type="scientific">Sphingomonas aerolata</name>
    <dbReference type="NCBI Taxonomy" id="185951"/>
    <lineage>
        <taxon>Bacteria</taxon>
        <taxon>Pseudomonadati</taxon>
        <taxon>Pseudomonadota</taxon>
        <taxon>Alphaproteobacteria</taxon>
        <taxon>Sphingomonadales</taxon>
        <taxon>Sphingomonadaceae</taxon>
        <taxon>Sphingomonas</taxon>
    </lineage>
</organism>
<sequence length="405" mass="43579">MPTNLPAVARARYFAWAIVLGTLCYAIFRVGIGAAMIGSPDAKLRIAPDNAAALVAVSTRELNTLQRGRLSQASVLARQAYAREPISSGALRQLGAISSFKGDPEKARALVQQSERLSKRDFTAQLILIEDAVNRGDVTVALRHYDIALRTSKRASAVLFEPLSSATNDDALITPLAQLLAKRPPWANFYLLQAASTSPSPRNMANLIITLQKTGFPVAPLALESLTGRLLQTQDYQSAWAVFSTVDQAAVRDKLRDPGFKNERRIGLPFDWSFDVSGSASAEVVVDAKGNHMAFNAPVGTGGLVARQMTLLPPGNYKLSTIVAENNVGNDNAPMWRLRCADNSSVLAVLPLPIINTAARRAQVNFTVKGCEAQWLELILTATDDPQGVVGAIDHVAISRISKGV</sequence>
<dbReference type="Gene3D" id="1.25.40.10">
    <property type="entry name" value="Tetratricopeptide repeat domain"/>
    <property type="match status" value="1"/>
</dbReference>
<dbReference type="RefSeq" id="WP_146163646.1">
    <property type="nucleotide sequence ID" value="NZ_PZZN01000001.1"/>
</dbReference>
<evidence type="ECO:0000313" key="2">
    <source>
        <dbReference type="EMBL" id="PTM47985.1"/>
    </source>
</evidence>
<protein>
    <recommendedName>
        <fullName evidence="4">Tetratricopeptide repeat protein</fullName>
    </recommendedName>
</protein>
<keyword evidence="1" id="KW-0472">Membrane</keyword>
<gene>
    <name evidence="2" type="ORF">C8J24_1392</name>
</gene>
<dbReference type="InterPro" id="IPR011990">
    <property type="entry name" value="TPR-like_helical_dom_sf"/>
</dbReference>
<evidence type="ECO:0008006" key="4">
    <source>
        <dbReference type="Google" id="ProtNLM"/>
    </source>
</evidence>